<proteinExistence type="predicted"/>
<feature type="region of interest" description="Disordered" evidence="1">
    <location>
        <begin position="195"/>
        <end position="231"/>
    </location>
</feature>
<sequence>MMDESNLTIEYYIEPEAEKDCRRGQTFNWDTATYGKVLDFGTVTHEMDQAVIDKLSMDYTEDGGQVVFTSHAWRRMFEVRSPLIRELMLKFFNTCRFTDIELGLDEMASERFGAYWAGSLRVLATKADLRDYWTEISSTSDFMTGVPSYTAIRDPLKRLCHRLIAFNISGRSQAPEKVTATDLFYLRNMDQGQFGDSYESPKEDVAKASASDGSAKKKGRTVAVTTEDMQKKKNDVKARTTLLLSLPDEHQLRFSNYKTAQELWAAILKTFGDCRNMSDLDTMSLDDLYNHLKVYESEVQKKSESNSQNMAFISSAKHSNGNEEVNTASVFTASTNVFPASANIGAASISQDTACAYIASQSNGSQIKFEYINQIDEDDME</sequence>
<evidence type="ECO:0000256" key="1">
    <source>
        <dbReference type="SAM" id="MobiDB-lite"/>
    </source>
</evidence>
<organism evidence="2">
    <name type="scientific">Tanacetum cinerariifolium</name>
    <name type="common">Dalmatian daisy</name>
    <name type="synonym">Chrysanthemum cinerariifolium</name>
    <dbReference type="NCBI Taxonomy" id="118510"/>
    <lineage>
        <taxon>Eukaryota</taxon>
        <taxon>Viridiplantae</taxon>
        <taxon>Streptophyta</taxon>
        <taxon>Embryophyta</taxon>
        <taxon>Tracheophyta</taxon>
        <taxon>Spermatophyta</taxon>
        <taxon>Magnoliopsida</taxon>
        <taxon>eudicotyledons</taxon>
        <taxon>Gunneridae</taxon>
        <taxon>Pentapetalae</taxon>
        <taxon>asterids</taxon>
        <taxon>campanulids</taxon>
        <taxon>Asterales</taxon>
        <taxon>Asteraceae</taxon>
        <taxon>Asteroideae</taxon>
        <taxon>Anthemideae</taxon>
        <taxon>Anthemidinae</taxon>
        <taxon>Tanacetum</taxon>
    </lineage>
</organism>
<dbReference type="EMBL" id="BKCJ010003166">
    <property type="protein sequence ID" value="GEU53390.1"/>
    <property type="molecule type" value="Genomic_DNA"/>
</dbReference>
<reference evidence="2" key="1">
    <citation type="journal article" date="2019" name="Sci. Rep.">
        <title>Draft genome of Tanacetum cinerariifolium, the natural source of mosquito coil.</title>
        <authorList>
            <person name="Yamashiro T."/>
            <person name="Shiraishi A."/>
            <person name="Satake H."/>
            <person name="Nakayama K."/>
        </authorList>
    </citation>
    <scope>NUCLEOTIDE SEQUENCE</scope>
</reference>
<accession>A0A6L2KX91</accession>
<evidence type="ECO:0000313" key="2">
    <source>
        <dbReference type="EMBL" id="GEU53390.1"/>
    </source>
</evidence>
<comment type="caution">
    <text evidence="2">The sequence shown here is derived from an EMBL/GenBank/DDBJ whole genome shotgun (WGS) entry which is preliminary data.</text>
</comment>
<gene>
    <name evidence="2" type="ORF">Tci_025368</name>
</gene>
<protein>
    <submittedName>
        <fullName evidence="2">Uncharacterized protein</fullName>
    </submittedName>
</protein>
<dbReference type="AlphaFoldDB" id="A0A6L2KX91"/>
<name>A0A6L2KX91_TANCI</name>